<evidence type="ECO:0000256" key="1">
    <source>
        <dbReference type="PROSITE-ProRule" id="PRU00094"/>
    </source>
</evidence>
<dbReference type="GO" id="GO:0006355">
    <property type="term" value="P:regulation of DNA-templated transcription"/>
    <property type="evidence" value="ECO:0007669"/>
    <property type="project" value="InterPro"/>
</dbReference>
<feature type="region of interest" description="Disordered" evidence="2">
    <location>
        <begin position="668"/>
        <end position="764"/>
    </location>
</feature>
<dbReference type="CDD" id="cd00202">
    <property type="entry name" value="ZnF_GATA"/>
    <property type="match status" value="1"/>
</dbReference>
<keyword evidence="1" id="KW-0479">Metal-binding</keyword>
<dbReference type="InterPro" id="IPR000679">
    <property type="entry name" value="Znf_GATA"/>
</dbReference>
<feature type="compositionally biased region" description="Polar residues" evidence="2">
    <location>
        <begin position="1274"/>
        <end position="1286"/>
    </location>
</feature>
<feature type="compositionally biased region" description="Low complexity" evidence="2">
    <location>
        <begin position="1253"/>
        <end position="1262"/>
    </location>
</feature>
<feature type="region of interest" description="Disordered" evidence="2">
    <location>
        <begin position="562"/>
        <end position="625"/>
    </location>
</feature>
<protein>
    <submittedName>
        <fullName evidence="4">GATA factor SREP</fullName>
    </submittedName>
</protein>
<evidence type="ECO:0000259" key="3">
    <source>
        <dbReference type="PROSITE" id="PS50114"/>
    </source>
</evidence>
<dbReference type="PROSITE" id="PS50114">
    <property type="entry name" value="GATA_ZN_FINGER_2"/>
    <property type="match status" value="1"/>
</dbReference>
<proteinExistence type="predicted"/>
<dbReference type="Gene3D" id="3.30.50.10">
    <property type="entry name" value="Erythroid Transcription Factor GATA-1, subunit A"/>
    <property type="match status" value="1"/>
</dbReference>
<feature type="domain" description="GATA-type" evidence="3">
    <location>
        <begin position="771"/>
        <end position="820"/>
    </location>
</feature>
<dbReference type="SMART" id="SM00401">
    <property type="entry name" value="ZnF_GATA"/>
    <property type="match status" value="1"/>
</dbReference>
<feature type="region of interest" description="Disordered" evidence="2">
    <location>
        <begin position="147"/>
        <end position="174"/>
    </location>
</feature>
<gene>
    <name evidence="4" type="ORF">TSOC_010013</name>
</gene>
<feature type="compositionally biased region" description="Gly residues" evidence="2">
    <location>
        <begin position="966"/>
        <end position="993"/>
    </location>
</feature>
<feature type="compositionally biased region" description="Basic and acidic residues" evidence="2">
    <location>
        <begin position="941"/>
        <end position="953"/>
    </location>
</feature>
<evidence type="ECO:0000313" key="5">
    <source>
        <dbReference type="Proteomes" id="UP000236333"/>
    </source>
</evidence>
<feature type="compositionally biased region" description="Low complexity" evidence="2">
    <location>
        <begin position="226"/>
        <end position="237"/>
    </location>
</feature>
<dbReference type="PROSITE" id="PS00344">
    <property type="entry name" value="GATA_ZN_FINGER_1"/>
    <property type="match status" value="1"/>
</dbReference>
<comment type="caution">
    <text evidence="4">The sequence shown here is derived from an EMBL/GenBank/DDBJ whole genome shotgun (WGS) entry which is preliminary data.</text>
</comment>
<dbReference type="InterPro" id="IPR013088">
    <property type="entry name" value="Znf_NHR/GATA"/>
</dbReference>
<feature type="region of interest" description="Disordered" evidence="2">
    <location>
        <begin position="1191"/>
        <end position="1240"/>
    </location>
</feature>
<sequence>MASRKRPDPMEDAQVLPLACAKTPRLHFSGGVRLHLAQHPRTSQMRPSPEARDCAGPADRPTWTVHALPAHPSAVAQPGTRGGTAAGQQPAQADRHGLPGRAATGLQQGIYSDAGGQVETQQEALEPPPWGSGEYGGQRCTITGARSGLQERGSTAARDGMLGSPSGAGDEAPHKDKLQQLRLQQLRMELLNQLLQQQRQHHQQQRHEQQQQAADLAAMAPPPFQGPQQHQRPSQLQQHLARLALQVQLENGHGHKAAGASGQGQWAEGRWVQVASPRLQPASDAADASPPERAWHGAGVLQLPSRGPHAPVGGHHELRHPLPPAHPQQQAQQQAQQQQAPPLAASTQWLVPLSPSTGPPLRVLQQQPPHHQQQQTALPLQGLTPCGNGCKAEQQCEEPLAADRDLSVDEDARTVAAVLVRILHSRAPQDGVSGGPGSKSLEGMAVCEELANVAGQCSAYNSGQEEEGRGTRVASDWWAMEEAPLPDVEVLELHAAEDGMVSAGNGLFLTPTSTGPGISFRQLVGEQADHPFPDLPRRPRTRPAWPLKPLSVNHSARLRAIANSGPAARRLPRRHPRAAMGRAACPSGAQPPPLLATMADPAATTAAAGGPAASPPEHQPPEPPAVPERLACAVAATVDVAASATEPLGAAAGGGAERAGAPQPLLRKQSLPSEPREPSPAAPAAAATARSGAPAPAPLHAPAAGHTYRGVDTGGASAAAPPCSRPVLTAAARQPPNPHGSATAPPGGPPPSSRPPPAPRPPRNHLGPLLCSNCGTAHTPLWRKDRATGLTVCNACGIYKQTHGCERPVDRWNEGPQPTRRSGPAPRAAAPAAASSPPPPPQYVPVARQGGRGHAPDGAPHPQLARLQAGADAGGLPAGLRWAGEAREGGPAQQQEQQRARRAADGGPPFQQRAWDQQLGAQQGVGWGRDPADGGAAGSPRSREHPPPPDGDRRRGRPTSPKPRSGRGGGAVAGPRGGAGGAEARAGGGGGEGAALQQSRNGGDGGPAAAGLQLAGGRRARDEQYDTAELPPPRRVAREGRGAGGEQPAPQRMPRDEWAQRAHELVGLMGLDDGGAALRPQLQEAGGARFVQLSQGQVEYLPVARSVRSSRQARDDSGLYDMALGAGSRREPAGEERPWPRQQQASAGPASPRELIAEVLGGADGDSNRLLLQHLINQVRQRRQQMMPELPYEQQQAQHRPLDSPDRGPVDGWRGDPWPQADARPHRLREQAASAAAAPGAGSSLLLQQLMQRLHQQQQQQQGDEEFYRDRHQQPLTQPSQRNEQPAQHDRRPRGPARGEAALLPYPGKHAPLSAGSPGGNGSSGPRQQGRYGSDSRAPSVVVNLELLALQLEQQQQQGLLGQQAMSLRDFQAAGMFAQQGGNAGGGRGQRQYNV</sequence>
<accession>A0A2J7ZUE2</accession>
<feature type="compositionally biased region" description="Low complexity" evidence="2">
    <location>
        <begin position="327"/>
        <end position="344"/>
    </location>
</feature>
<feature type="compositionally biased region" description="Low complexity" evidence="2">
    <location>
        <begin position="595"/>
        <end position="612"/>
    </location>
</feature>
<keyword evidence="1" id="KW-0862">Zinc</keyword>
<evidence type="ECO:0000256" key="2">
    <source>
        <dbReference type="SAM" id="MobiDB-lite"/>
    </source>
</evidence>
<organism evidence="4 5">
    <name type="scientific">Tetrabaena socialis</name>
    <dbReference type="NCBI Taxonomy" id="47790"/>
    <lineage>
        <taxon>Eukaryota</taxon>
        <taxon>Viridiplantae</taxon>
        <taxon>Chlorophyta</taxon>
        <taxon>core chlorophytes</taxon>
        <taxon>Chlorophyceae</taxon>
        <taxon>CS clade</taxon>
        <taxon>Chlamydomonadales</taxon>
        <taxon>Tetrabaenaceae</taxon>
        <taxon>Tetrabaena</taxon>
    </lineage>
</organism>
<name>A0A2J7ZUE2_9CHLO</name>
<feature type="compositionally biased region" description="Low complexity" evidence="2">
    <location>
        <begin position="210"/>
        <end position="219"/>
    </location>
</feature>
<dbReference type="Proteomes" id="UP000236333">
    <property type="component" value="Unassembled WGS sequence"/>
</dbReference>
<dbReference type="GO" id="GO:0043565">
    <property type="term" value="F:sequence-specific DNA binding"/>
    <property type="evidence" value="ECO:0007669"/>
    <property type="project" value="InterPro"/>
</dbReference>
<feature type="compositionally biased region" description="Basic and acidic residues" evidence="2">
    <location>
        <begin position="1200"/>
        <end position="1209"/>
    </location>
</feature>
<feature type="compositionally biased region" description="Pro residues" evidence="2">
    <location>
        <begin position="613"/>
        <end position="625"/>
    </location>
</feature>
<feature type="region of interest" description="Disordered" evidence="2">
    <location>
        <begin position="1253"/>
        <end position="1337"/>
    </location>
</feature>
<feature type="region of interest" description="Disordered" evidence="2">
    <location>
        <begin position="38"/>
        <end position="102"/>
    </location>
</feature>
<feature type="compositionally biased region" description="Basic and acidic residues" evidence="2">
    <location>
        <begin position="1128"/>
        <end position="1139"/>
    </location>
</feature>
<dbReference type="EMBL" id="PGGS01000449">
    <property type="protein sequence ID" value="PNH03891.1"/>
    <property type="molecule type" value="Genomic_DNA"/>
</dbReference>
<reference evidence="4 5" key="1">
    <citation type="journal article" date="2017" name="Mol. Biol. Evol.">
        <title>The 4-celled Tetrabaena socialis nuclear genome reveals the essential components for genetic control of cell number at the origin of multicellularity in the volvocine lineage.</title>
        <authorList>
            <person name="Featherston J."/>
            <person name="Arakaki Y."/>
            <person name="Hanschen E.R."/>
            <person name="Ferris P.J."/>
            <person name="Michod R.E."/>
            <person name="Olson B.J.S.C."/>
            <person name="Nozaki H."/>
            <person name="Durand P.M."/>
        </authorList>
    </citation>
    <scope>NUCLEOTIDE SEQUENCE [LARGE SCALE GENOMIC DNA]</scope>
    <source>
        <strain evidence="4 5">NIES-571</strain>
    </source>
</reference>
<dbReference type="SUPFAM" id="SSF57716">
    <property type="entry name" value="Glucocorticoid receptor-like (DNA-binding domain)"/>
    <property type="match status" value="1"/>
</dbReference>
<dbReference type="OrthoDB" id="553201at2759"/>
<evidence type="ECO:0000313" key="4">
    <source>
        <dbReference type="EMBL" id="PNH03891.1"/>
    </source>
</evidence>
<feature type="region of interest" description="Disordered" evidence="2">
    <location>
        <begin position="301"/>
        <end position="344"/>
    </location>
</feature>
<feature type="region of interest" description="Disordered" evidence="2">
    <location>
        <begin position="806"/>
        <end position="1061"/>
    </location>
</feature>
<keyword evidence="5" id="KW-1185">Reference proteome</keyword>
<feature type="region of interest" description="Disordered" evidence="2">
    <location>
        <begin position="1106"/>
        <end position="1151"/>
    </location>
</feature>
<dbReference type="Pfam" id="PF00320">
    <property type="entry name" value="GATA"/>
    <property type="match status" value="1"/>
</dbReference>
<feature type="compositionally biased region" description="Low complexity" evidence="2">
    <location>
        <begin position="820"/>
        <end position="835"/>
    </location>
</feature>
<feature type="compositionally biased region" description="Low complexity" evidence="2">
    <location>
        <begin position="682"/>
        <end position="704"/>
    </location>
</feature>
<dbReference type="GO" id="GO:0008270">
    <property type="term" value="F:zinc ion binding"/>
    <property type="evidence" value="ECO:0007669"/>
    <property type="project" value="UniProtKB-KW"/>
</dbReference>
<keyword evidence="1" id="KW-0863">Zinc-finger</keyword>
<feature type="compositionally biased region" description="Pro residues" evidence="2">
    <location>
        <begin position="746"/>
        <end position="761"/>
    </location>
</feature>
<feature type="region of interest" description="Disordered" evidence="2">
    <location>
        <begin position="196"/>
        <end position="237"/>
    </location>
</feature>